<feature type="transmembrane region" description="Helical" evidence="10">
    <location>
        <begin position="136"/>
        <end position="156"/>
    </location>
</feature>
<dbReference type="PANTHER" id="PTHR32468:SF17">
    <property type="entry name" value="CATION_H(+) ANTIPORTER 4"/>
    <property type="match status" value="1"/>
</dbReference>
<feature type="domain" description="Cation/H(+) antiporter central" evidence="12">
    <location>
        <begin position="459"/>
        <end position="585"/>
    </location>
</feature>
<reference evidence="15" key="1">
    <citation type="submission" date="2025-08" db="UniProtKB">
        <authorList>
            <consortium name="RefSeq"/>
        </authorList>
    </citation>
    <scope>IDENTIFICATION</scope>
    <source>
        <tissue evidence="15">Leaves</tissue>
    </source>
</reference>
<keyword evidence="14" id="KW-1185">Reference proteome</keyword>
<evidence type="ECO:0000313" key="15">
    <source>
        <dbReference type="RefSeq" id="XP_071902735.1"/>
    </source>
</evidence>
<dbReference type="Proteomes" id="UP001652660">
    <property type="component" value="Chromosome 4e"/>
</dbReference>
<keyword evidence="5" id="KW-0630">Potassium</keyword>
<keyword evidence="3" id="KW-0633">Potassium transport</keyword>
<keyword evidence="4 10" id="KW-0812">Transmembrane</keyword>
<comment type="similarity">
    <text evidence="9">Belongs to the monovalent cation:proton antiporter 2 (CPA2) transporter (TC 2.A.37) family. CHX (TC 2.A.37.4) subfamily.</text>
</comment>
<dbReference type="InterPro" id="IPR006153">
    <property type="entry name" value="Cation/H_exchanger_TM"/>
</dbReference>
<evidence type="ECO:0000256" key="3">
    <source>
        <dbReference type="ARBA" id="ARBA00022538"/>
    </source>
</evidence>
<feature type="transmembrane region" description="Helical" evidence="10">
    <location>
        <begin position="205"/>
        <end position="229"/>
    </location>
</feature>
<feature type="transmembrane region" description="Helical" evidence="10">
    <location>
        <begin position="54"/>
        <end position="75"/>
    </location>
</feature>
<evidence type="ECO:0000259" key="13">
    <source>
        <dbReference type="Pfam" id="PF23259"/>
    </source>
</evidence>
<dbReference type="RefSeq" id="XP_071902735.1">
    <property type="nucleotide sequence ID" value="XM_072046634.1"/>
</dbReference>
<sequence length="745" mass="82483">MAKFPFQIAGTSVLCCISMLQLHPPSHRYEMTLDSAGLILGSTFLGRDERFQKFLFPAKSQGTLGAFTSFGYLLFQFMSGVKMDTGMIRKTGPKALAIGVLNLVVPLVAGGIAMLANRSYNPNNAYIGDQIRRQRNRYGILVAQSMTAFPVIALLLKDLKILNTELGRLAMSSGLITHLLQVAITSVNTIWFSNLKNKQDYNQTLDSFLCMALVILIIFIIRPALLWVVQQTPKGRPVNDLYIFFVILLCFVSGVFSYYLDVGVLFGPFIVGLAIPEGPPLGSALVDKLDTFSSGVLLPTFITLVTLRTSLSALAINKSSIVSIVLMVVPFASKIIVCSLVARYCKMPLNDSIALGLIMSIKGVVDLATYSFIRDQGIIDQTTFALLVISTAAIAMFVPSMVQLLYDPSRKYASYQKRNIMHSRHGGKLPILACIHSSDNIVATIKLLDASTPTVENPIVVHALHLIELRGRASPIFISHQVHKRTDISYSENVIHAFKQFERNNWGSVAVQAFTAISPRNLMHEDICTLALDVLASLIIVPFHRKWGIDGSVESEDQCLRMVNRNVLDRAPCSVGILVDRGHLGRSGSMTLSVKAHFVAVIFLGGKDDQEALTLAKRMTRNENVNLTVMRYISKGRDGSDMEDDMNDMKVLYDFKQNRVGQGNVTYIEKVVNDCPELVQLVRSMADQYDLILVGRRYNKESTLTRGLEEWSEVPEIGVIGDLLASSDVRRRASVLVVQQQLTTY</sequence>
<accession>A0ABM4U638</accession>
<evidence type="ECO:0000256" key="7">
    <source>
        <dbReference type="ARBA" id="ARBA00023065"/>
    </source>
</evidence>
<feature type="transmembrane region" description="Helical" evidence="10">
    <location>
        <begin position="95"/>
        <end position="116"/>
    </location>
</feature>
<organism evidence="14 15">
    <name type="scientific">Coffea arabica</name>
    <name type="common">Arabian coffee</name>
    <dbReference type="NCBI Taxonomy" id="13443"/>
    <lineage>
        <taxon>Eukaryota</taxon>
        <taxon>Viridiplantae</taxon>
        <taxon>Streptophyta</taxon>
        <taxon>Embryophyta</taxon>
        <taxon>Tracheophyta</taxon>
        <taxon>Spermatophyta</taxon>
        <taxon>Magnoliopsida</taxon>
        <taxon>eudicotyledons</taxon>
        <taxon>Gunneridae</taxon>
        <taxon>Pentapetalae</taxon>
        <taxon>asterids</taxon>
        <taxon>lamiids</taxon>
        <taxon>Gentianales</taxon>
        <taxon>Rubiaceae</taxon>
        <taxon>Ixoroideae</taxon>
        <taxon>Gardenieae complex</taxon>
        <taxon>Bertiereae - Coffeeae clade</taxon>
        <taxon>Coffeeae</taxon>
        <taxon>Coffea</taxon>
    </lineage>
</organism>
<feature type="transmembrane region" description="Helical" evidence="10">
    <location>
        <begin position="291"/>
        <end position="309"/>
    </location>
</feature>
<evidence type="ECO:0000313" key="14">
    <source>
        <dbReference type="Proteomes" id="UP001652660"/>
    </source>
</evidence>
<keyword evidence="2" id="KW-0813">Transport</keyword>
<evidence type="ECO:0000256" key="9">
    <source>
        <dbReference type="ARBA" id="ARBA00038341"/>
    </source>
</evidence>
<feature type="domain" description="Cation/H(+) antiporter C-terminal" evidence="13">
    <location>
        <begin position="599"/>
        <end position="741"/>
    </location>
</feature>
<feature type="transmembrane region" description="Helical" evidence="10">
    <location>
        <begin position="354"/>
        <end position="373"/>
    </location>
</feature>
<evidence type="ECO:0000259" key="12">
    <source>
        <dbReference type="Pfam" id="PF23256"/>
    </source>
</evidence>
<evidence type="ECO:0000256" key="1">
    <source>
        <dbReference type="ARBA" id="ARBA00004141"/>
    </source>
</evidence>
<dbReference type="Gene3D" id="1.20.1530.20">
    <property type="match status" value="1"/>
</dbReference>
<evidence type="ECO:0000256" key="10">
    <source>
        <dbReference type="SAM" id="Phobius"/>
    </source>
</evidence>
<dbReference type="Pfam" id="PF23259">
    <property type="entry name" value="CHX17_C"/>
    <property type="match status" value="1"/>
</dbReference>
<dbReference type="InterPro" id="IPR050794">
    <property type="entry name" value="CPA2_transporter"/>
</dbReference>
<dbReference type="GeneID" id="113740996"/>
<feature type="domain" description="Cation/H+ exchanger transmembrane" evidence="11">
    <location>
        <begin position="36"/>
        <end position="397"/>
    </location>
</feature>
<feature type="transmembrane region" description="Helical" evidence="10">
    <location>
        <begin position="241"/>
        <end position="260"/>
    </location>
</feature>
<dbReference type="InterPro" id="IPR057290">
    <property type="entry name" value="CHX17_C"/>
</dbReference>
<evidence type="ECO:0000259" key="11">
    <source>
        <dbReference type="Pfam" id="PF00999"/>
    </source>
</evidence>
<keyword evidence="8 10" id="KW-0472">Membrane</keyword>
<evidence type="ECO:0000256" key="4">
    <source>
        <dbReference type="ARBA" id="ARBA00022692"/>
    </source>
</evidence>
<protein>
    <submittedName>
        <fullName evidence="15">Cation/H(+) antiporter 4-like</fullName>
    </submittedName>
</protein>
<dbReference type="InterPro" id="IPR038770">
    <property type="entry name" value="Na+/solute_symporter_sf"/>
</dbReference>
<evidence type="ECO:0000256" key="5">
    <source>
        <dbReference type="ARBA" id="ARBA00022958"/>
    </source>
</evidence>
<name>A0ABM4U638_COFAR</name>
<evidence type="ECO:0000256" key="6">
    <source>
        <dbReference type="ARBA" id="ARBA00022989"/>
    </source>
</evidence>
<keyword evidence="7" id="KW-0406">Ion transport</keyword>
<dbReference type="InterPro" id="IPR057291">
    <property type="entry name" value="CHX17_2nd"/>
</dbReference>
<feature type="transmembrane region" description="Helical" evidence="10">
    <location>
        <begin position="168"/>
        <end position="193"/>
    </location>
</feature>
<feature type="transmembrane region" description="Helical" evidence="10">
    <location>
        <begin position="385"/>
        <end position="406"/>
    </location>
</feature>
<evidence type="ECO:0000256" key="8">
    <source>
        <dbReference type="ARBA" id="ARBA00023136"/>
    </source>
</evidence>
<dbReference type="Pfam" id="PF23256">
    <property type="entry name" value="CHX17_2nd"/>
    <property type="match status" value="1"/>
</dbReference>
<keyword evidence="6 10" id="KW-1133">Transmembrane helix</keyword>
<comment type="subcellular location">
    <subcellularLocation>
        <location evidence="1">Membrane</location>
        <topology evidence="1">Multi-pass membrane protein</topology>
    </subcellularLocation>
</comment>
<feature type="transmembrane region" description="Helical" evidence="10">
    <location>
        <begin position="321"/>
        <end position="342"/>
    </location>
</feature>
<evidence type="ECO:0000256" key="2">
    <source>
        <dbReference type="ARBA" id="ARBA00022448"/>
    </source>
</evidence>
<dbReference type="Pfam" id="PF00999">
    <property type="entry name" value="Na_H_Exchanger"/>
    <property type="match status" value="1"/>
</dbReference>
<gene>
    <name evidence="15" type="primary">LOC113740996</name>
</gene>
<dbReference type="PANTHER" id="PTHR32468">
    <property type="entry name" value="CATION/H + ANTIPORTER"/>
    <property type="match status" value="1"/>
</dbReference>
<proteinExistence type="inferred from homology"/>